<dbReference type="SUPFAM" id="SSF49503">
    <property type="entry name" value="Cupredoxins"/>
    <property type="match status" value="3"/>
</dbReference>
<name>A0A9P4NTF4_9PEZI</name>
<dbReference type="InterPro" id="IPR045087">
    <property type="entry name" value="Cu-oxidase_fam"/>
</dbReference>
<evidence type="ECO:0000256" key="4">
    <source>
        <dbReference type="ARBA" id="ARBA00023002"/>
    </source>
</evidence>
<dbReference type="CDD" id="cd13877">
    <property type="entry name" value="CuRO_2_Fet3p_like"/>
    <property type="match status" value="1"/>
</dbReference>
<organism evidence="10 11">
    <name type="scientific">Tothia fuscella</name>
    <dbReference type="NCBI Taxonomy" id="1048955"/>
    <lineage>
        <taxon>Eukaryota</taxon>
        <taxon>Fungi</taxon>
        <taxon>Dikarya</taxon>
        <taxon>Ascomycota</taxon>
        <taxon>Pezizomycotina</taxon>
        <taxon>Dothideomycetes</taxon>
        <taxon>Pleosporomycetidae</taxon>
        <taxon>Venturiales</taxon>
        <taxon>Cylindrosympodiaceae</taxon>
        <taxon>Tothia</taxon>
    </lineage>
</organism>
<accession>A0A9P4NTF4</accession>
<dbReference type="Pfam" id="PF07731">
    <property type="entry name" value="Cu-oxidase_2"/>
    <property type="match status" value="1"/>
</dbReference>
<protein>
    <submittedName>
        <fullName evidence="10">Ferroxidase</fullName>
    </submittedName>
</protein>
<dbReference type="CDD" id="cd13851">
    <property type="entry name" value="CuRO_1_Fet3p"/>
    <property type="match status" value="1"/>
</dbReference>
<proteinExistence type="inferred from homology"/>
<evidence type="ECO:0000259" key="9">
    <source>
        <dbReference type="Pfam" id="PF07732"/>
    </source>
</evidence>
<evidence type="ECO:0000256" key="6">
    <source>
        <dbReference type="SAM" id="SignalP"/>
    </source>
</evidence>
<dbReference type="InterPro" id="IPR011707">
    <property type="entry name" value="Cu-oxidase-like_N"/>
</dbReference>
<evidence type="ECO:0000256" key="1">
    <source>
        <dbReference type="ARBA" id="ARBA00010609"/>
    </source>
</evidence>
<evidence type="ECO:0000256" key="2">
    <source>
        <dbReference type="ARBA" id="ARBA00022723"/>
    </source>
</evidence>
<sequence length="565" mass="61947">MLRSLFLSLGLARLALCATHNWDVTWVNAAPDGFNRPVIGINGKWPPPTLEATVGEELTVVVHNKLGNETTSVHWHGLRHFQKGTMDGPAGVTQCPIPPGGKFTYQFTVDEPGTYWYHAHNGGQYPDGFRAPLIVKDKAAPWAGKVEAEYTITLSDWYHEQMPTLLKNFQSTANPIGAEPIPDSVLINDGKDATYPVKAGKTYLFRVLNIGAFPSFFFNVAEHEMQIVEMDGEYTEPTPVKTFYIGAGMRYSFLLTAKTNATKNFDISALVDTSMFSVPANFKGNPVAHASLQYGSNTTAPVGRTPADLLPAILPPYDDATIKPLSGEKLLGPVNQQVEINFDLATINGLSRARINNITYLQQKVPTLYTALTAPDHLKMNPKIYGVNSNPIPVKYGDVVELVINNFTPGGHPWHLHGHKFQTVARSLGGVLNNGTRYNSATAPLPPVPMKRDVVGVRGGGYTVIRFKADNPGVQLLHCHIEWHVAAGLTATIIEAADKLDFKIPHDHLEVCKKQGILTSGNAAGNSRNFEDLTGANIDIPTSDMGAIFRKRRRVRRQIEGDGKW</sequence>
<dbReference type="EMBL" id="MU007029">
    <property type="protein sequence ID" value="KAF2431844.1"/>
    <property type="molecule type" value="Genomic_DNA"/>
</dbReference>
<dbReference type="Pfam" id="PF00394">
    <property type="entry name" value="Cu-oxidase"/>
    <property type="match status" value="1"/>
</dbReference>
<comment type="similarity">
    <text evidence="1">Belongs to the multicopper oxidase family.</text>
</comment>
<dbReference type="PANTHER" id="PTHR11709">
    <property type="entry name" value="MULTI-COPPER OXIDASE"/>
    <property type="match status" value="1"/>
</dbReference>
<dbReference type="InterPro" id="IPR011706">
    <property type="entry name" value="Cu-oxidase_C"/>
</dbReference>
<evidence type="ECO:0000313" key="10">
    <source>
        <dbReference type="EMBL" id="KAF2431844.1"/>
    </source>
</evidence>
<dbReference type="InterPro" id="IPR001117">
    <property type="entry name" value="Cu-oxidase_2nd"/>
</dbReference>
<keyword evidence="2" id="KW-0479">Metal-binding</keyword>
<keyword evidence="4" id="KW-0560">Oxidoreductase</keyword>
<gene>
    <name evidence="10" type="ORF">EJ08DRAFT_695996</name>
</gene>
<evidence type="ECO:0000259" key="7">
    <source>
        <dbReference type="Pfam" id="PF00394"/>
    </source>
</evidence>
<comment type="caution">
    <text evidence="10">The sequence shown here is derived from an EMBL/GenBank/DDBJ whole genome shotgun (WGS) entry which is preliminary data.</text>
</comment>
<dbReference type="GO" id="GO:0033215">
    <property type="term" value="P:reductive iron assimilation"/>
    <property type="evidence" value="ECO:0007669"/>
    <property type="project" value="TreeGrafter"/>
</dbReference>
<feature type="domain" description="Plastocyanin-like" evidence="8">
    <location>
        <begin position="362"/>
        <end position="496"/>
    </location>
</feature>
<dbReference type="Gene3D" id="2.60.40.420">
    <property type="entry name" value="Cupredoxins - blue copper proteins"/>
    <property type="match status" value="3"/>
</dbReference>
<evidence type="ECO:0000256" key="3">
    <source>
        <dbReference type="ARBA" id="ARBA00022729"/>
    </source>
</evidence>
<dbReference type="InterPro" id="IPR002355">
    <property type="entry name" value="Cu_oxidase_Cu_BS"/>
</dbReference>
<feature type="domain" description="Plastocyanin-like" evidence="9">
    <location>
        <begin position="24"/>
        <end position="139"/>
    </location>
</feature>
<reference evidence="10" key="1">
    <citation type="journal article" date="2020" name="Stud. Mycol.">
        <title>101 Dothideomycetes genomes: a test case for predicting lifestyles and emergence of pathogens.</title>
        <authorList>
            <person name="Haridas S."/>
            <person name="Albert R."/>
            <person name="Binder M."/>
            <person name="Bloem J."/>
            <person name="Labutti K."/>
            <person name="Salamov A."/>
            <person name="Andreopoulos B."/>
            <person name="Baker S."/>
            <person name="Barry K."/>
            <person name="Bills G."/>
            <person name="Bluhm B."/>
            <person name="Cannon C."/>
            <person name="Castanera R."/>
            <person name="Culley D."/>
            <person name="Daum C."/>
            <person name="Ezra D."/>
            <person name="Gonzalez J."/>
            <person name="Henrissat B."/>
            <person name="Kuo A."/>
            <person name="Liang C."/>
            <person name="Lipzen A."/>
            <person name="Lutzoni F."/>
            <person name="Magnuson J."/>
            <person name="Mondo S."/>
            <person name="Nolan M."/>
            <person name="Ohm R."/>
            <person name="Pangilinan J."/>
            <person name="Park H.-J."/>
            <person name="Ramirez L."/>
            <person name="Alfaro M."/>
            <person name="Sun H."/>
            <person name="Tritt A."/>
            <person name="Yoshinaga Y."/>
            <person name="Zwiers L.-H."/>
            <person name="Turgeon B."/>
            <person name="Goodwin S."/>
            <person name="Spatafora J."/>
            <person name="Crous P."/>
            <person name="Grigoriev I."/>
        </authorList>
    </citation>
    <scope>NUCLEOTIDE SEQUENCE</scope>
    <source>
        <strain evidence="10">CBS 130266</strain>
    </source>
</reference>
<dbReference type="Pfam" id="PF07732">
    <property type="entry name" value="Cu-oxidase_3"/>
    <property type="match status" value="1"/>
</dbReference>
<evidence type="ECO:0000256" key="5">
    <source>
        <dbReference type="ARBA" id="ARBA00023008"/>
    </source>
</evidence>
<dbReference type="PANTHER" id="PTHR11709:SF361">
    <property type="entry name" value="IRON TRANSPORT MULTICOPPER OXIDASE FET3"/>
    <property type="match status" value="1"/>
</dbReference>
<dbReference type="PROSITE" id="PS00080">
    <property type="entry name" value="MULTICOPPER_OXIDASE2"/>
    <property type="match status" value="1"/>
</dbReference>
<feature type="domain" description="Plastocyanin-like" evidence="7">
    <location>
        <begin position="149"/>
        <end position="295"/>
    </location>
</feature>
<dbReference type="InterPro" id="IPR008972">
    <property type="entry name" value="Cupredoxin"/>
</dbReference>
<dbReference type="GO" id="GO:0010106">
    <property type="term" value="P:cellular response to iron ion starvation"/>
    <property type="evidence" value="ECO:0007669"/>
    <property type="project" value="TreeGrafter"/>
</dbReference>
<feature type="chain" id="PRO_5040429169" evidence="6">
    <location>
        <begin position="18"/>
        <end position="565"/>
    </location>
</feature>
<dbReference type="GO" id="GO:0004322">
    <property type="term" value="F:ferroxidase activity"/>
    <property type="evidence" value="ECO:0007669"/>
    <property type="project" value="TreeGrafter"/>
</dbReference>
<dbReference type="GO" id="GO:0005507">
    <property type="term" value="F:copper ion binding"/>
    <property type="evidence" value="ECO:0007669"/>
    <property type="project" value="InterPro"/>
</dbReference>
<dbReference type="GO" id="GO:0033573">
    <property type="term" value="C:high-affinity iron permease complex"/>
    <property type="evidence" value="ECO:0007669"/>
    <property type="project" value="TreeGrafter"/>
</dbReference>
<evidence type="ECO:0000313" key="11">
    <source>
        <dbReference type="Proteomes" id="UP000800235"/>
    </source>
</evidence>
<keyword evidence="5" id="KW-0186">Copper</keyword>
<keyword evidence="11" id="KW-1185">Reference proteome</keyword>
<feature type="signal peptide" evidence="6">
    <location>
        <begin position="1"/>
        <end position="17"/>
    </location>
</feature>
<dbReference type="InterPro" id="IPR044130">
    <property type="entry name" value="CuRO_2_Fet3-like"/>
</dbReference>
<dbReference type="AlphaFoldDB" id="A0A9P4NTF4"/>
<dbReference type="Proteomes" id="UP000800235">
    <property type="component" value="Unassembled WGS sequence"/>
</dbReference>
<evidence type="ECO:0000259" key="8">
    <source>
        <dbReference type="Pfam" id="PF07731"/>
    </source>
</evidence>
<keyword evidence="3 6" id="KW-0732">Signal</keyword>
<dbReference type="OrthoDB" id="2121828at2759"/>